<name>A0A3E0VTT0_9MICO</name>
<feature type="transmembrane region" description="Helical" evidence="7">
    <location>
        <begin position="285"/>
        <end position="314"/>
    </location>
</feature>
<gene>
    <name evidence="9" type="ORF">B7R21_07960</name>
</gene>
<dbReference type="InterPro" id="IPR050250">
    <property type="entry name" value="Macrolide_Exporter_MacB"/>
</dbReference>
<comment type="caution">
    <text evidence="9">The sequence shown here is derived from an EMBL/GenBank/DDBJ whole genome shotgun (WGS) entry which is preliminary data.</text>
</comment>
<evidence type="ECO:0000256" key="7">
    <source>
        <dbReference type="SAM" id="Phobius"/>
    </source>
</evidence>
<proteinExistence type="inferred from homology"/>
<evidence type="ECO:0000313" key="9">
    <source>
        <dbReference type="EMBL" id="RFA13296.1"/>
    </source>
</evidence>
<evidence type="ECO:0000256" key="4">
    <source>
        <dbReference type="ARBA" id="ARBA00022989"/>
    </source>
</evidence>
<dbReference type="GO" id="GO:0022857">
    <property type="term" value="F:transmembrane transporter activity"/>
    <property type="evidence" value="ECO:0007669"/>
    <property type="project" value="TreeGrafter"/>
</dbReference>
<dbReference type="RefSeq" id="WP_116282717.1">
    <property type="nucleotide sequence ID" value="NZ_NBXA01000018.1"/>
</dbReference>
<organism evidence="9 10">
    <name type="scientific">Subtercola boreus</name>
    <dbReference type="NCBI Taxonomy" id="120213"/>
    <lineage>
        <taxon>Bacteria</taxon>
        <taxon>Bacillati</taxon>
        <taxon>Actinomycetota</taxon>
        <taxon>Actinomycetes</taxon>
        <taxon>Micrococcales</taxon>
        <taxon>Microbacteriaceae</taxon>
        <taxon>Subtercola</taxon>
    </lineage>
</organism>
<keyword evidence="4 7" id="KW-1133">Transmembrane helix</keyword>
<dbReference type="GO" id="GO:0005886">
    <property type="term" value="C:plasma membrane"/>
    <property type="evidence" value="ECO:0007669"/>
    <property type="project" value="UniProtKB-SubCell"/>
</dbReference>
<dbReference type="EMBL" id="NBXA01000018">
    <property type="protein sequence ID" value="RFA13296.1"/>
    <property type="molecule type" value="Genomic_DNA"/>
</dbReference>
<evidence type="ECO:0000256" key="6">
    <source>
        <dbReference type="ARBA" id="ARBA00038076"/>
    </source>
</evidence>
<comment type="subcellular location">
    <subcellularLocation>
        <location evidence="1">Cell membrane</location>
        <topology evidence="1">Multi-pass membrane protein</topology>
    </subcellularLocation>
</comment>
<keyword evidence="2" id="KW-1003">Cell membrane</keyword>
<feature type="transmembrane region" description="Helical" evidence="7">
    <location>
        <begin position="326"/>
        <end position="347"/>
    </location>
</feature>
<accession>A0A3E0VTT0</accession>
<dbReference type="AlphaFoldDB" id="A0A3E0VTT0"/>
<sequence>MAREAAVSAITQRLASLLTVAVVASVCVAVLLTAGRADASAHEVLSSLDDSGTRSIIVRAEAGSGLDTGVLDRLRTLGGIEWFGAFGAADDVTNAAVEGGLPVSARLLYEGSIDGSHPLPGGRASRAAARQLGLADGVGAVVSRLSGASVDIDGLVGLSPDLRFLEPLVILPAPPREDPAPPHENPVAVLVVRAESPQVVGAVAAAVTSVLGVNDPTTVTVETSERLAAVRNQVGNQLGDFGRTLVLSTFAGSSGLVAAILFALVMMRRRDFGRRRALGATRSLIVALVLGQVGLTAGAASVFGTGVAVVSLALLRQPLPTPAFTAAVAILAVTTSLVAAVLPAVFASTRDPLRELRVP</sequence>
<evidence type="ECO:0000256" key="5">
    <source>
        <dbReference type="ARBA" id="ARBA00023136"/>
    </source>
</evidence>
<dbReference type="PANTHER" id="PTHR30572:SF4">
    <property type="entry name" value="ABC TRANSPORTER PERMEASE YTRF"/>
    <property type="match status" value="1"/>
</dbReference>
<evidence type="ECO:0000259" key="8">
    <source>
        <dbReference type="Pfam" id="PF02687"/>
    </source>
</evidence>
<keyword evidence="3 7" id="KW-0812">Transmembrane</keyword>
<dbReference type="InterPro" id="IPR003838">
    <property type="entry name" value="ABC3_permease_C"/>
</dbReference>
<evidence type="ECO:0000256" key="1">
    <source>
        <dbReference type="ARBA" id="ARBA00004651"/>
    </source>
</evidence>
<dbReference type="Pfam" id="PF02687">
    <property type="entry name" value="FtsX"/>
    <property type="match status" value="1"/>
</dbReference>
<reference evidence="9 10" key="1">
    <citation type="submission" date="2017-04" db="EMBL/GenBank/DDBJ databases">
        <title>Comparative genome analysis of Subtercola boreus.</title>
        <authorList>
            <person name="Cho Y.-J."/>
            <person name="Cho A."/>
            <person name="Kim O.-S."/>
            <person name="Lee J.-I."/>
        </authorList>
    </citation>
    <scope>NUCLEOTIDE SEQUENCE [LARGE SCALE GENOMIC DNA]</scope>
    <source>
        <strain evidence="9 10">P27444</strain>
    </source>
</reference>
<feature type="transmembrane region" description="Helical" evidence="7">
    <location>
        <begin position="245"/>
        <end position="265"/>
    </location>
</feature>
<dbReference type="Proteomes" id="UP000256709">
    <property type="component" value="Unassembled WGS sequence"/>
</dbReference>
<evidence type="ECO:0000313" key="10">
    <source>
        <dbReference type="Proteomes" id="UP000256709"/>
    </source>
</evidence>
<dbReference type="PANTHER" id="PTHR30572">
    <property type="entry name" value="MEMBRANE COMPONENT OF TRANSPORTER-RELATED"/>
    <property type="match status" value="1"/>
</dbReference>
<evidence type="ECO:0000256" key="2">
    <source>
        <dbReference type="ARBA" id="ARBA00022475"/>
    </source>
</evidence>
<feature type="domain" description="ABC3 transporter permease C-terminal" evidence="8">
    <location>
        <begin position="247"/>
        <end position="348"/>
    </location>
</feature>
<evidence type="ECO:0000256" key="3">
    <source>
        <dbReference type="ARBA" id="ARBA00022692"/>
    </source>
</evidence>
<comment type="similarity">
    <text evidence="6">Belongs to the ABC-4 integral membrane protein family.</text>
</comment>
<protein>
    <recommendedName>
        <fullName evidence="8">ABC3 transporter permease C-terminal domain-containing protein</fullName>
    </recommendedName>
</protein>
<keyword evidence="5 7" id="KW-0472">Membrane</keyword>